<dbReference type="Pfam" id="PF17921">
    <property type="entry name" value="Integrase_H2C2"/>
    <property type="match status" value="1"/>
</dbReference>
<proteinExistence type="predicted"/>
<dbReference type="STRING" id="126957.T1IS00"/>
<reference evidence="11" key="2">
    <citation type="submission" date="2015-02" db="UniProtKB">
        <authorList>
            <consortium name="EnsemblMetazoa"/>
        </authorList>
    </citation>
    <scope>IDENTIFICATION</scope>
</reference>
<evidence type="ECO:0000313" key="11">
    <source>
        <dbReference type="EnsemblMetazoa" id="SMAR003854-PA"/>
    </source>
</evidence>
<feature type="compositionally biased region" description="Polar residues" evidence="9">
    <location>
        <begin position="777"/>
        <end position="789"/>
    </location>
</feature>
<protein>
    <recommendedName>
        <fullName evidence="1">RNA-directed DNA polymerase</fullName>
        <ecNumber evidence="1">2.7.7.49</ecNumber>
    </recommendedName>
</protein>
<dbReference type="PROSITE" id="PS50994">
    <property type="entry name" value="INTEGRASE"/>
    <property type="match status" value="1"/>
</dbReference>
<dbReference type="SUPFAM" id="SSF56672">
    <property type="entry name" value="DNA/RNA polymerases"/>
    <property type="match status" value="1"/>
</dbReference>
<evidence type="ECO:0000256" key="2">
    <source>
        <dbReference type="ARBA" id="ARBA00022679"/>
    </source>
</evidence>
<feature type="compositionally biased region" description="Basic residues" evidence="9">
    <location>
        <begin position="821"/>
        <end position="834"/>
    </location>
</feature>
<keyword evidence="7" id="KW-0695">RNA-directed DNA polymerase</keyword>
<evidence type="ECO:0000256" key="9">
    <source>
        <dbReference type="SAM" id="MobiDB-lite"/>
    </source>
</evidence>
<dbReference type="GO" id="GO:0015074">
    <property type="term" value="P:DNA integration"/>
    <property type="evidence" value="ECO:0007669"/>
    <property type="project" value="InterPro"/>
</dbReference>
<keyword evidence="4" id="KW-0540">Nuclease</keyword>
<evidence type="ECO:0000256" key="4">
    <source>
        <dbReference type="ARBA" id="ARBA00022722"/>
    </source>
</evidence>
<dbReference type="PANTHER" id="PTHR37984:SF5">
    <property type="entry name" value="PROTEIN NYNRIN-LIKE"/>
    <property type="match status" value="1"/>
</dbReference>
<dbReference type="InterPro" id="IPR043502">
    <property type="entry name" value="DNA/RNA_pol_sf"/>
</dbReference>
<dbReference type="CDD" id="cd00303">
    <property type="entry name" value="retropepsin_like"/>
    <property type="match status" value="1"/>
</dbReference>
<dbReference type="InterPro" id="IPR021109">
    <property type="entry name" value="Peptidase_aspartic_dom_sf"/>
</dbReference>
<dbReference type="InterPro" id="IPR050951">
    <property type="entry name" value="Retrovirus_Pol_polyprotein"/>
</dbReference>
<dbReference type="EnsemblMetazoa" id="SMAR003854-RA">
    <property type="protein sequence ID" value="SMAR003854-PA"/>
    <property type="gene ID" value="SMAR003854"/>
</dbReference>
<evidence type="ECO:0000256" key="5">
    <source>
        <dbReference type="ARBA" id="ARBA00022759"/>
    </source>
</evidence>
<evidence type="ECO:0000259" key="10">
    <source>
        <dbReference type="PROSITE" id="PS50994"/>
    </source>
</evidence>
<dbReference type="InterPro" id="IPR018061">
    <property type="entry name" value="Retropepsins"/>
</dbReference>
<dbReference type="HOGENOM" id="CLU_013374_0_0_1"/>
<dbReference type="GO" id="GO:0042575">
    <property type="term" value="C:DNA polymerase complex"/>
    <property type="evidence" value="ECO:0007669"/>
    <property type="project" value="UniProtKB-ARBA"/>
</dbReference>
<evidence type="ECO:0000256" key="7">
    <source>
        <dbReference type="ARBA" id="ARBA00022918"/>
    </source>
</evidence>
<feature type="compositionally biased region" description="Basic residues" evidence="9">
    <location>
        <begin position="798"/>
        <end position="808"/>
    </location>
</feature>
<sequence>MQITIGNLTYNALMDTGATQCFIGQQMLAATGCLPEYIQEAPKNIVVCAVGINHEPVGQVTLSVEWHDFKTPMNFYILRDEVCSLIIGHNFMRRVGLNLHTEEGYFSCTRAPGVHIPYVPYEVGFREHSLKLLHVFKNTAILRNLDWDERLVAGSDCTAEQRLMLKDVLTRVRDVFSENPGCSLTHTHSIKLKEGAKIPRHPFWTFNPAKKAIMIKLQQAFERLKDLLCADKVLLMPDLAKPFVVLTDALHQGLGAVLCQDVDVWDDKKQFHHPDNPVVSASAKPIVSSGEGEDGIDSNDRPLATLYRALIDGMSKEKKTRFTKDFLEKAKGFLLDSSMCDHAEGGDEYSMIVKFHPTFEEELNDSGAGFKAFIPSSLIRCIIFACHGHPLSGHTGISKTLARTMQLYFWPRMRKDVRKYVRGYLHCQQYKPPNKRPRAAPYQPQSMAYPWETICVDLMGPKPTAYGQKKWILVILDQCTKYVELFPLATASSTIIIQRINEVVCRWGHPSKIISDNGKQFVSTIFREFCESRNIKMSPTSTYNPSANPTERANRDLKTMLAIFTDIHSRWPRFLNEFAFVSRTNISEALGYSPMYLNTSRLTPLPFDPRLLKHATPFDVNNPEEYVKELMGILRRAHRDMYRMIQRNYEKHDRIHCGKFIICEFQLDDLVMKRTHILSNADKVVTSGLAEKRDGPWQITKVHGGDAYELTKLENGAIEKSVNIKDLTPYIPSNPVEIWSSDQTSASHDPQLTPEWMTMEVPRLIYTGANVSDPGVTDSSNEENGQVTITPPGDKPRGLHHRAHRQRDARKSGIPPPPRPPSRKPRTRVRKPNRKYIDGFVN</sequence>
<dbReference type="PANTHER" id="PTHR37984">
    <property type="entry name" value="PROTEIN CBG26694"/>
    <property type="match status" value="1"/>
</dbReference>
<dbReference type="Pfam" id="PF17919">
    <property type="entry name" value="RT_RNaseH_2"/>
    <property type="match status" value="1"/>
</dbReference>
<evidence type="ECO:0000256" key="1">
    <source>
        <dbReference type="ARBA" id="ARBA00012493"/>
    </source>
</evidence>
<keyword evidence="3" id="KW-0548">Nucleotidyltransferase</keyword>
<dbReference type="SUPFAM" id="SSF50630">
    <property type="entry name" value="Acid proteases"/>
    <property type="match status" value="1"/>
</dbReference>
<dbReference type="Pfam" id="PF00665">
    <property type="entry name" value="rve"/>
    <property type="match status" value="1"/>
</dbReference>
<name>T1IS00_STRMM</name>
<feature type="domain" description="Integrase catalytic" evidence="10">
    <location>
        <begin position="446"/>
        <end position="625"/>
    </location>
</feature>
<dbReference type="InterPro" id="IPR036397">
    <property type="entry name" value="RNaseH_sf"/>
</dbReference>
<dbReference type="GO" id="GO:0003964">
    <property type="term" value="F:RNA-directed DNA polymerase activity"/>
    <property type="evidence" value="ECO:0007669"/>
    <property type="project" value="UniProtKB-KW"/>
</dbReference>
<dbReference type="SUPFAM" id="SSF53098">
    <property type="entry name" value="Ribonuclease H-like"/>
    <property type="match status" value="1"/>
</dbReference>
<feature type="region of interest" description="Disordered" evidence="9">
    <location>
        <begin position="769"/>
        <end position="842"/>
    </location>
</feature>
<keyword evidence="2" id="KW-0808">Transferase</keyword>
<evidence type="ECO:0000256" key="3">
    <source>
        <dbReference type="ARBA" id="ARBA00022695"/>
    </source>
</evidence>
<organism evidence="11 12">
    <name type="scientific">Strigamia maritima</name>
    <name type="common">European centipede</name>
    <name type="synonym">Geophilus maritimus</name>
    <dbReference type="NCBI Taxonomy" id="126957"/>
    <lineage>
        <taxon>Eukaryota</taxon>
        <taxon>Metazoa</taxon>
        <taxon>Ecdysozoa</taxon>
        <taxon>Arthropoda</taxon>
        <taxon>Myriapoda</taxon>
        <taxon>Chilopoda</taxon>
        <taxon>Pleurostigmophora</taxon>
        <taxon>Geophilomorpha</taxon>
        <taxon>Linotaeniidae</taxon>
        <taxon>Strigamia</taxon>
    </lineage>
</organism>
<evidence type="ECO:0000256" key="6">
    <source>
        <dbReference type="ARBA" id="ARBA00022801"/>
    </source>
</evidence>
<dbReference type="Proteomes" id="UP000014500">
    <property type="component" value="Unassembled WGS sequence"/>
</dbReference>
<dbReference type="Gene3D" id="2.40.70.10">
    <property type="entry name" value="Acid Proteases"/>
    <property type="match status" value="1"/>
</dbReference>
<dbReference type="InterPro" id="IPR001584">
    <property type="entry name" value="Integrase_cat-core"/>
</dbReference>
<dbReference type="AlphaFoldDB" id="T1IS00"/>
<accession>T1IS00</accession>
<evidence type="ECO:0000313" key="12">
    <source>
        <dbReference type="Proteomes" id="UP000014500"/>
    </source>
</evidence>
<keyword evidence="12" id="KW-1185">Reference proteome</keyword>
<dbReference type="InterPro" id="IPR041577">
    <property type="entry name" value="RT_RNaseH_2"/>
</dbReference>
<evidence type="ECO:0000256" key="8">
    <source>
        <dbReference type="ARBA" id="ARBA00023268"/>
    </source>
</evidence>
<dbReference type="InterPro" id="IPR012337">
    <property type="entry name" value="RNaseH-like_sf"/>
</dbReference>
<dbReference type="PhylomeDB" id="T1IS00"/>
<dbReference type="GO" id="GO:0016787">
    <property type="term" value="F:hydrolase activity"/>
    <property type="evidence" value="ECO:0007669"/>
    <property type="project" value="UniProtKB-KW"/>
</dbReference>
<dbReference type="Gene3D" id="1.10.340.70">
    <property type="match status" value="1"/>
</dbReference>
<dbReference type="EC" id="2.7.7.49" evidence="1"/>
<keyword evidence="6" id="KW-0378">Hydrolase</keyword>
<dbReference type="GO" id="GO:0004519">
    <property type="term" value="F:endonuclease activity"/>
    <property type="evidence" value="ECO:0007669"/>
    <property type="project" value="UniProtKB-KW"/>
</dbReference>
<dbReference type="FunFam" id="1.10.340.70:FF:000001">
    <property type="entry name" value="Retrovirus-related Pol polyprotein from transposon gypsy-like Protein"/>
    <property type="match status" value="1"/>
</dbReference>
<dbReference type="Pfam" id="PF00077">
    <property type="entry name" value="RVP"/>
    <property type="match status" value="1"/>
</dbReference>
<keyword evidence="8" id="KW-0511">Multifunctional enzyme</keyword>
<reference evidence="12" key="1">
    <citation type="submission" date="2011-05" db="EMBL/GenBank/DDBJ databases">
        <authorList>
            <person name="Richards S.R."/>
            <person name="Qu J."/>
            <person name="Jiang H."/>
            <person name="Jhangiani S.N."/>
            <person name="Agravi P."/>
            <person name="Goodspeed R."/>
            <person name="Gross S."/>
            <person name="Mandapat C."/>
            <person name="Jackson L."/>
            <person name="Mathew T."/>
            <person name="Pu L."/>
            <person name="Thornton R."/>
            <person name="Saada N."/>
            <person name="Wilczek-Boney K.B."/>
            <person name="Lee S."/>
            <person name="Kovar C."/>
            <person name="Wu Y."/>
            <person name="Scherer S.E."/>
            <person name="Worley K.C."/>
            <person name="Muzny D.M."/>
            <person name="Gibbs R."/>
        </authorList>
    </citation>
    <scope>NUCLEOTIDE SEQUENCE</scope>
    <source>
        <strain evidence="12">Brora</strain>
    </source>
</reference>
<dbReference type="eggNOG" id="KOG0017">
    <property type="taxonomic scope" value="Eukaryota"/>
</dbReference>
<dbReference type="InterPro" id="IPR041588">
    <property type="entry name" value="Integrase_H2C2"/>
</dbReference>
<keyword evidence="5" id="KW-0255">Endonuclease</keyword>
<dbReference type="EMBL" id="JH431407">
    <property type="status" value="NOT_ANNOTATED_CDS"/>
    <property type="molecule type" value="Genomic_DNA"/>
</dbReference>
<dbReference type="GO" id="GO:0003676">
    <property type="term" value="F:nucleic acid binding"/>
    <property type="evidence" value="ECO:0007669"/>
    <property type="project" value="InterPro"/>
</dbReference>
<dbReference type="Gene3D" id="3.30.420.10">
    <property type="entry name" value="Ribonuclease H-like superfamily/Ribonuclease H"/>
    <property type="match status" value="1"/>
</dbReference>